<dbReference type="PANTHER" id="PTHR42743:SF10">
    <property type="entry name" value="D-ALANINE AMINOTRANSFERASE"/>
    <property type="match status" value="1"/>
</dbReference>
<dbReference type="InterPro" id="IPR036038">
    <property type="entry name" value="Aminotransferase-like"/>
</dbReference>
<evidence type="ECO:0000256" key="2">
    <source>
        <dbReference type="ARBA" id="ARBA00009320"/>
    </source>
</evidence>
<accession>A0A4U0QAW8</accession>
<evidence type="ECO:0000256" key="3">
    <source>
        <dbReference type="ARBA" id="ARBA00022898"/>
    </source>
</evidence>
<dbReference type="GO" id="GO:0008652">
    <property type="term" value="P:amino acid biosynthetic process"/>
    <property type="evidence" value="ECO:0007669"/>
    <property type="project" value="UniProtKB-ARBA"/>
</dbReference>
<dbReference type="SUPFAM" id="SSF56752">
    <property type="entry name" value="D-aminoacid aminotransferase-like PLP-dependent enzymes"/>
    <property type="match status" value="1"/>
</dbReference>
<dbReference type="Gene3D" id="3.20.10.10">
    <property type="entry name" value="D-amino Acid Aminotransferase, subunit A, domain 2"/>
    <property type="match status" value="1"/>
</dbReference>
<dbReference type="Pfam" id="PF01063">
    <property type="entry name" value="Aminotran_4"/>
    <property type="match status" value="1"/>
</dbReference>
<dbReference type="AlphaFoldDB" id="A0A4U0QAW8"/>
<dbReference type="Gene3D" id="3.30.470.10">
    <property type="match status" value="1"/>
</dbReference>
<keyword evidence="4" id="KW-0032">Aminotransferase</keyword>
<dbReference type="InterPro" id="IPR043131">
    <property type="entry name" value="BCAT-like_N"/>
</dbReference>
<dbReference type="EMBL" id="SUMF01000013">
    <property type="protein sequence ID" value="TJZ72974.1"/>
    <property type="molecule type" value="Genomic_DNA"/>
</dbReference>
<dbReference type="RefSeq" id="WP_136773719.1">
    <property type="nucleotide sequence ID" value="NZ_CP156074.1"/>
</dbReference>
<name>A0A4U0QAW8_9NEIS</name>
<comment type="cofactor">
    <cofactor evidence="1">
        <name>pyridoxal 5'-phosphate</name>
        <dbReference type="ChEBI" id="CHEBI:597326"/>
    </cofactor>
</comment>
<keyword evidence="4" id="KW-0808">Transferase</keyword>
<dbReference type="Proteomes" id="UP000310016">
    <property type="component" value="Unassembled WGS sequence"/>
</dbReference>
<dbReference type="GO" id="GO:0046394">
    <property type="term" value="P:carboxylic acid biosynthetic process"/>
    <property type="evidence" value="ECO:0007669"/>
    <property type="project" value="UniProtKB-ARBA"/>
</dbReference>
<evidence type="ECO:0000256" key="1">
    <source>
        <dbReference type="ARBA" id="ARBA00001933"/>
    </source>
</evidence>
<proteinExistence type="inferred from homology"/>
<evidence type="ECO:0000313" key="5">
    <source>
        <dbReference type="Proteomes" id="UP000310016"/>
    </source>
</evidence>
<gene>
    <name evidence="4" type="ORF">FAZ21_12200</name>
</gene>
<dbReference type="InterPro" id="IPR050571">
    <property type="entry name" value="Class-IV_PLP-Dep_Aminotrnsfr"/>
</dbReference>
<sequence length="293" mass="31937">MHVPELIAYLNGRFAPLAELTVPVLDRGFLFGDGVYEMIPVYGRRPFRLAEHLKRLAASLAAVRIDNPHDEATWSALVLELIARQPFGDQSIYLQVTRGAAYPRNHAIPARATPTVLLFADPLNPPATVLVEQGVAAVGMEDPRWQRCDIKTISLLGNVLARAASVDAAAAETVMFRDGLLTEGSASNIFTVKNGLLLTPAPSNRMLTGITYDVVLELARRHGPPPVIRPVTEAEVRSADELWLTSSSKEILAIVSLDGIPIGNGAPGPIYRRMYGHYQQFKAGEMRPGEETP</sequence>
<dbReference type="GO" id="GO:0008483">
    <property type="term" value="F:transaminase activity"/>
    <property type="evidence" value="ECO:0007669"/>
    <property type="project" value="UniProtKB-KW"/>
</dbReference>
<comment type="caution">
    <text evidence="4">The sequence shown here is derived from an EMBL/GenBank/DDBJ whole genome shotgun (WGS) entry which is preliminary data.</text>
</comment>
<keyword evidence="3" id="KW-0663">Pyridoxal phosphate</keyword>
<keyword evidence="5" id="KW-1185">Reference proteome</keyword>
<dbReference type="GO" id="GO:0005829">
    <property type="term" value="C:cytosol"/>
    <property type="evidence" value="ECO:0007669"/>
    <property type="project" value="TreeGrafter"/>
</dbReference>
<dbReference type="CDD" id="cd01558">
    <property type="entry name" value="D-AAT_like"/>
    <property type="match status" value="1"/>
</dbReference>
<dbReference type="InterPro" id="IPR001544">
    <property type="entry name" value="Aminotrans_IV"/>
</dbReference>
<dbReference type="InterPro" id="IPR043132">
    <property type="entry name" value="BCAT-like_C"/>
</dbReference>
<dbReference type="OrthoDB" id="9805628at2"/>
<reference evidence="4 5" key="1">
    <citation type="submission" date="2019-04" db="EMBL/GenBank/DDBJ databases">
        <title>Chitiniphilus eburnea sp. nov., a novel chitinolytic bacterium isolated from aquaculture sludge.</title>
        <authorList>
            <person name="Sheng M."/>
        </authorList>
    </citation>
    <scope>NUCLEOTIDE SEQUENCE [LARGE SCALE GENOMIC DNA]</scope>
    <source>
        <strain evidence="4 5">HX-2-15</strain>
    </source>
</reference>
<organism evidence="4 5">
    <name type="scientific">Chitiniphilus eburneus</name>
    <dbReference type="NCBI Taxonomy" id="2571148"/>
    <lineage>
        <taxon>Bacteria</taxon>
        <taxon>Pseudomonadati</taxon>
        <taxon>Pseudomonadota</taxon>
        <taxon>Betaproteobacteria</taxon>
        <taxon>Neisseriales</taxon>
        <taxon>Chitinibacteraceae</taxon>
        <taxon>Chitiniphilus</taxon>
    </lineage>
</organism>
<evidence type="ECO:0000313" key="4">
    <source>
        <dbReference type="EMBL" id="TJZ72974.1"/>
    </source>
</evidence>
<dbReference type="FunFam" id="3.20.10.10:FF:000002">
    <property type="entry name" value="D-alanine aminotransferase"/>
    <property type="match status" value="1"/>
</dbReference>
<dbReference type="PANTHER" id="PTHR42743">
    <property type="entry name" value="AMINO-ACID AMINOTRANSFERASE"/>
    <property type="match status" value="1"/>
</dbReference>
<comment type="similarity">
    <text evidence="2">Belongs to the class-IV pyridoxal-phosphate-dependent aminotransferase family.</text>
</comment>
<protein>
    <submittedName>
        <fullName evidence="4">D-amino acid aminotransferase</fullName>
    </submittedName>
</protein>